<dbReference type="Gene3D" id="2.40.420.20">
    <property type="match status" value="1"/>
</dbReference>
<feature type="coiled-coil region" evidence="1">
    <location>
        <begin position="123"/>
        <end position="171"/>
    </location>
</feature>
<accession>A0AA41UPD6</accession>
<evidence type="ECO:0000259" key="3">
    <source>
        <dbReference type="Pfam" id="PF25917"/>
    </source>
</evidence>
<dbReference type="AlphaFoldDB" id="A0AA41UPD6"/>
<dbReference type="Gene3D" id="1.10.287.470">
    <property type="entry name" value="Helix hairpin bin"/>
    <property type="match status" value="1"/>
</dbReference>
<keyword evidence="5" id="KW-1185">Reference proteome</keyword>
<organism evidence="4 5">
    <name type="scientific">Desulfatitalea alkaliphila</name>
    <dbReference type="NCBI Taxonomy" id="2929485"/>
    <lineage>
        <taxon>Bacteria</taxon>
        <taxon>Pseudomonadati</taxon>
        <taxon>Thermodesulfobacteriota</taxon>
        <taxon>Desulfobacteria</taxon>
        <taxon>Desulfobacterales</taxon>
        <taxon>Desulfosarcinaceae</taxon>
        <taxon>Desulfatitalea</taxon>
    </lineage>
</organism>
<keyword evidence="2" id="KW-1133">Transmembrane helix</keyword>
<dbReference type="SUPFAM" id="SSF111369">
    <property type="entry name" value="HlyD-like secretion proteins"/>
    <property type="match status" value="1"/>
</dbReference>
<dbReference type="PANTHER" id="PTHR30469">
    <property type="entry name" value="MULTIDRUG RESISTANCE PROTEIN MDTA"/>
    <property type="match status" value="1"/>
</dbReference>
<dbReference type="InterPro" id="IPR058625">
    <property type="entry name" value="MdtA-like_BSH"/>
</dbReference>
<dbReference type="GO" id="GO:1990281">
    <property type="term" value="C:efflux pump complex"/>
    <property type="evidence" value="ECO:0007669"/>
    <property type="project" value="TreeGrafter"/>
</dbReference>
<comment type="caution">
    <text evidence="4">The sequence shown here is derived from an EMBL/GenBank/DDBJ whole genome shotgun (WGS) entry which is preliminary data.</text>
</comment>
<evidence type="ECO:0000256" key="1">
    <source>
        <dbReference type="SAM" id="Coils"/>
    </source>
</evidence>
<dbReference type="Gene3D" id="2.40.50.100">
    <property type="match status" value="1"/>
</dbReference>
<evidence type="ECO:0000256" key="2">
    <source>
        <dbReference type="SAM" id="Phobius"/>
    </source>
</evidence>
<keyword evidence="2" id="KW-0812">Transmembrane</keyword>
<feature type="coiled-coil region" evidence="1">
    <location>
        <begin position="211"/>
        <end position="238"/>
    </location>
</feature>
<dbReference type="EMBL" id="JALJRB010000006">
    <property type="protein sequence ID" value="MCJ8500383.1"/>
    <property type="molecule type" value="Genomic_DNA"/>
</dbReference>
<feature type="transmembrane region" description="Helical" evidence="2">
    <location>
        <begin position="20"/>
        <end position="40"/>
    </location>
</feature>
<proteinExistence type="predicted"/>
<evidence type="ECO:0000313" key="5">
    <source>
        <dbReference type="Proteomes" id="UP001165427"/>
    </source>
</evidence>
<dbReference type="Pfam" id="PF25917">
    <property type="entry name" value="BSH_RND"/>
    <property type="match status" value="1"/>
</dbReference>
<evidence type="ECO:0000313" key="4">
    <source>
        <dbReference type="EMBL" id="MCJ8500383.1"/>
    </source>
</evidence>
<name>A0AA41UPD6_9BACT</name>
<reference evidence="4" key="1">
    <citation type="submission" date="2022-04" db="EMBL/GenBank/DDBJ databases">
        <title>Desulfatitalea alkaliphila sp. nov., a novel anaerobic sulfate-reducing bacterium isolated from terrestrial mud volcano, Taman Peninsula, Russia.</title>
        <authorList>
            <person name="Khomyakova M.A."/>
            <person name="Merkel A.Y."/>
            <person name="Slobodkin A.I."/>
        </authorList>
    </citation>
    <scope>NUCLEOTIDE SEQUENCE</scope>
    <source>
        <strain evidence="4">M08but</strain>
    </source>
</reference>
<gene>
    <name evidence="4" type="ORF">MRX98_07325</name>
</gene>
<dbReference type="Proteomes" id="UP001165427">
    <property type="component" value="Unassembled WGS sequence"/>
</dbReference>
<dbReference type="RefSeq" id="WP_246904587.1">
    <property type="nucleotide sequence ID" value="NZ_JALJRB010000006.1"/>
</dbReference>
<keyword evidence="2" id="KW-0472">Membrane</keyword>
<dbReference type="Gene3D" id="2.40.30.170">
    <property type="match status" value="1"/>
</dbReference>
<feature type="domain" description="Multidrug resistance protein MdtA-like barrel-sandwich hybrid" evidence="3">
    <location>
        <begin position="80"/>
        <end position="261"/>
    </location>
</feature>
<sequence length="452" mass="49519">MPSDGSSQGKGISRDVIRRIVICALVLLFGVVVMLVMVALKKPPVEVAAGEQPLRVAVIEARPRQVPVTLTGYGSVRPLEVVAVAAEVSGKVVAMHPQLKVGGIIPADEVLFAIDPRDYQTALLEARAMVGQLENNLLALEKQYGFDRQRLVTLERNRELARTEYERVRDLFARNRVGTQAAVDGAERAYNTIRDQTDQLVQAVALYPVRIAETRAALAAAEARQAAALNNLERCEVRLPFEGRVSDHAIQVGQFVNRGVNAVTLANDSLLEIHLPLDSRDARQWLRFQADDTPGDSAWFGSLEPVTVQIRWTEDTGGRVWEGSLHRVVRFSEDTRTLTVAARIEGSRALPVQGNGFPLVAGMFCQVDIPGRTMADVVPLPRWAVSFENTVYLDVAGRLKTVPVSVARIEGETAYVAEGLAPGDRVIRTRLVDPLENSLLEIVADDREEGAS</sequence>
<protein>
    <recommendedName>
        <fullName evidence="3">Multidrug resistance protein MdtA-like barrel-sandwich hybrid domain-containing protein</fullName>
    </recommendedName>
</protein>
<dbReference type="GO" id="GO:0015562">
    <property type="term" value="F:efflux transmembrane transporter activity"/>
    <property type="evidence" value="ECO:0007669"/>
    <property type="project" value="TreeGrafter"/>
</dbReference>
<keyword evidence="1" id="KW-0175">Coiled coil</keyword>
<dbReference type="PANTHER" id="PTHR30469:SF12">
    <property type="entry name" value="MULTIDRUG RESISTANCE PROTEIN MDTA"/>
    <property type="match status" value="1"/>
</dbReference>